<sequence length="219" mass="24613">MSIYGPFQSPFSLLIIFFLLSLSRPEQMTLICDASVTPMAETQEKRLREESHDSETPEYDDANSNSKRQKPYNNILSLLDEEEVDQDEEPTQDLSAIFTTLEQEISSTTTATAASYDVDFPPFEAAAEEEDHSQQTAAACSPSSGDYADEDDGVKSVMRHLLEASDDELGIPTTEDNYNSVVEINYSENFPFGFSDHGIWEMEDVAANYYTMLQSELFM</sequence>
<protein>
    <recommendedName>
        <fullName evidence="5">NAC domain-containing protein</fullName>
    </recommendedName>
</protein>
<proteinExistence type="predicted"/>
<evidence type="ECO:0000313" key="4">
    <source>
        <dbReference type="Proteomes" id="UP000030748"/>
    </source>
</evidence>
<evidence type="ECO:0008006" key="5">
    <source>
        <dbReference type="Google" id="ProtNLM"/>
    </source>
</evidence>
<dbReference type="AlphaFoldDB" id="A0A022Q1K9"/>
<dbReference type="Proteomes" id="UP000030748">
    <property type="component" value="Unassembled WGS sequence"/>
</dbReference>
<feature type="chain" id="PRO_5001503762" description="NAC domain-containing protein" evidence="2">
    <location>
        <begin position="26"/>
        <end position="219"/>
    </location>
</feature>
<feature type="compositionally biased region" description="Polar residues" evidence="1">
    <location>
        <begin position="134"/>
        <end position="144"/>
    </location>
</feature>
<dbReference type="PANTHER" id="PTHR34539">
    <property type="entry name" value="T6J4.11 PROTEIN"/>
    <property type="match status" value="1"/>
</dbReference>
<evidence type="ECO:0000313" key="3">
    <source>
        <dbReference type="EMBL" id="EYU22432.1"/>
    </source>
</evidence>
<evidence type="ECO:0000256" key="1">
    <source>
        <dbReference type="SAM" id="MobiDB-lite"/>
    </source>
</evidence>
<organism evidence="3 4">
    <name type="scientific">Erythranthe guttata</name>
    <name type="common">Yellow monkey flower</name>
    <name type="synonym">Mimulus guttatus</name>
    <dbReference type="NCBI Taxonomy" id="4155"/>
    <lineage>
        <taxon>Eukaryota</taxon>
        <taxon>Viridiplantae</taxon>
        <taxon>Streptophyta</taxon>
        <taxon>Embryophyta</taxon>
        <taxon>Tracheophyta</taxon>
        <taxon>Spermatophyta</taxon>
        <taxon>Magnoliopsida</taxon>
        <taxon>eudicotyledons</taxon>
        <taxon>Gunneridae</taxon>
        <taxon>Pentapetalae</taxon>
        <taxon>asterids</taxon>
        <taxon>lamiids</taxon>
        <taxon>Lamiales</taxon>
        <taxon>Phrymaceae</taxon>
        <taxon>Erythranthe</taxon>
    </lineage>
</organism>
<dbReference type="eggNOG" id="ENOG502S21J">
    <property type="taxonomic scope" value="Eukaryota"/>
</dbReference>
<dbReference type="PANTHER" id="PTHR34539:SF3">
    <property type="entry name" value="NAC DOMAIN-CONTAINING PROTEIN"/>
    <property type="match status" value="1"/>
</dbReference>
<feature type="signal peptide" evidence="2">
    <location>
        <begin position="1"/>
        <end position="25"/>
    </location>
</feature>
<accession>A0A022Q1K9</accession>
<feature type="region of interest" description="Disordered" evidence="1">
    <location>
        <begin position="41"/>
        <end position="71"/>
    </location>
</feature>
<feature type="region of interest" description="Disordered" evidence="1">
    <location>
        <begin position="129"/>
        <end position="151"/>
    </location>
</feature>
<name>A0A022Q1K9_ERYGU</name>
<feature type="compositionally biased region" description="Basic and acidic residues" evidence="1">
    <location>
        <begin position="42"/>
        <end position="55"/>
    </location>
</feature>
<keyword evidence="2" id="KW-0732">Signal</keyword>
<feature type="compositionally biased region" description="Polar residues" evidence="1">
    <location>
        <begin position="62"/>
        <end position="71"/>
    </location>
</feature>
<dbReference type="EMBL" id="KI632201">
    <property type="protein sequence ID" value="EYU22432.1"/>
    <property type="molecule type" value="Genomic_DNA"/>
</dbReference>
<reference evidence="3 4" key="1">
    <citation type="journal article" date="2013" name="Proc. Natl. Acad. Sci. U.S.A.">
        <title>Fine-scale variation in meiotic recombination in Mimulus inferred from population shotgun sequencing.</title>
        <authorList>
            <person name="Hellsten U."/>
            <person name="Wright K.M."/>
            <person name="Jenkins J."/>
            <person name="Shu S."/>
            <person name="Yuan Y."/>
            <person name="Wessler S.R."/>
            <person name="Schmutz J."/>
            <person name="Willis J.H."/>
            <person name="Rokhsar D.S."/>
        </authorList>
    </citation>
    <scope>NUCLEOTIDE SEQUENCE [LARGE SCALE GENOMIC DNA]</scope>
    <source>
        <strain evidence="4">cv. DUN x IM62</strain>
    </source>
</reference>
<gene>
    <name evidence="3" type="ORF">MIMGU_mgv1a013481mg</name>
</gene>
<evidence type="ECO:0000256" key="2">
    <source>
        <dbReference type="SAM" id="SignalP"/>
    </source>
</evidence>
<keyword evidence="4" id="KW-1185">Reference proteome</keyword>